<accession>A0A8R1IW01</accession>
<proteinExistence type="predicted"/>
<feature type="compositionally biased region" description="Polar residues" evidence="1">
    <location>
        <begin position="1"/>
        <end position="15"/>
    </location>
</feature>
<evidence type="ECO:0000256" key="1">
    <source>
        <dbReference type="SAM" id="MobiDB-lite"/>
    </source>
</evidence>
<reference evidence="2" key="2">
    <citation type="submission" date="2022-06" db="UniProtKB">
        <authorList>
            <consortium name="EnsemblMetazoa"/>
        </authorList>
    </citation>
    <scope>IDENTIFICATION</scope>
    <source>
        <strain evidence="2">DF5081</strain>
    </source>
</reference>
<feature type="region of interest" description="Disordered" evidence="1">
    <location>
        <begin position="1"/>
        <end position="54"/>
    </location>
</feature>
<protein>
    <submittedName>
        <fullName evidence="2">Uncharacterized protein</fullName>
    </submittedName>
</protein>
<feature type="compositionally biased region" description="Acidic residues" evidence="1">
    <location>
        <begin position="19"/>
        <end position="49"/>
    </location>
</feature>
<dbReference type="AlphaFoldDB" id="A0A8R1IW01"/>
<evidence type="ECO:0000313" key="2">
    <source>
        <dbReference type="EnsemblMetazoa" id="CJA39239.1"/>
    </source>
</evidence>
<dbReference type="EnsemblMetazoa" id="CJA39239.1">
    <property type="protein sequence ID" value="CJA39239.1"/>
    <property type="gene ID" value="WBGene00215086"/>
</dbReference>
<keyword evidence="3" id="KW-1185">Reference proteome</keyword>
<name>A0A8R1IW01_CAEJA</name>
<organism evidence="2 3">
    <name type="scientific">Caenorhabditis japonica</name>
    <dbReference type="NCBI Taxonomy" id="281687"/>
    <lineage>
        <taxon>Eukaryota</taxon>
        <taxon>Metazoa</taxon>
        <taxon>Ecdysozoa</taxon>
        <taxon>Nematoda</taxon>
        <taxon>Chromadorea</taxon>
        <taxon>Rhabditida</taxon>
        <taxon>Rhabditina</taxon>
        <taxon>Rhabditomorpha</taxon>
        <taxon>Rhabditoidea</taxon>
        <taxon>Rhabditidae</taxon>
        <taxon>Peloderinae</taxon>
        <taxon>Caenorhabditis</taxon>
    </lineage>
</organism>
<dbReference type="Proteomes" id="UP000005237">
    <property type="component" value="Unassembled WGS sequence"/>
</dbReference>
<sequence>MSDVTQTHSPRNETITVDAGEDEDEDGEDTEYENEDEDEDEELGSEEATEASVGVYPEVVHPESTIEAIGNYGRIITRRTI</sequence>
<evidence type="ECO:0000313" key="3">
    <source>
        <dbReference type="Proteomes" id="UP000005237"/>
    </source>
</evidence>
<reference evidence="3" key="1">
    <citation type="submission" date="2010-08" db="EMBL/GenBank/DDBJ databases">
        <authorList>
            <consortium name="Caenorhabditis japonica Sequencing Consortium"/>
            <person name="Wilson R.K."/>
        </authorList>
    </citation>
    <scope>NUCLEOTIDE SEQUENCE [LARGE SCALE GENOMIC DNA]</scope>
    <source>
        <strain evidence="3">DF5081</strain>
    </source>
</reference>